<protein>
    <submittedName>
        <fullName evidence="2">Thiamine kinase</fullName>
    </submittedName>
</protein>
<evidence type="ECO:0000313" key="3">
    <source>
        <dbReference type="Proteomes" id="UP000199708"/>
    </source>
</evidence>
<organism evidence="2 3">
    <name type="scientific">Facklamia miroungae</name>
    <dbReference type="NCBI Taxonomy" id="120956"/>
    <lineage>
        <taxon>Bacteria</taxon>
        <taxon>Bacillati</taxon>
        <taxon>Bacillota</taxon>
        <taxon>Bacilli</taxon>
        <taxon>Lactobacillales</taxon>
        <taxon>Aerococcaceae</taxon>
        <taxon>Facklamia</taxon>
    </lineage>
</organism>
<dbReference type="InterPro" id="IPR011009">
    <property type="entry name" value="Kinase-like_dom_sf"/>
</dbReference>
<name>A0A1G7TME1_9LACT</name>
<reference evidence="2 3" key="1">
    <citation type="submission" date="2016-10" db="EMBL/GenBank/DDBJ databases">
        <authorList>
            <person name="de Groot N.N."/>
        </authorList>
    </citation>
    <scope>NUCLEOTIDE SEQUENCE [LARGE SCALE GENOMIC DNA]</scope>
    <source>
        <strain evidence="2 3">ATCC BAA-466</strain>
    </source>
</reference>
<dbReference type="GO" id="GO:0016301">
    <property type="term" value="F:kinase activity"/>
    <property type="evidence" value="ECO:0007669"/>
    <property type="project" value="UniProtKB-KW"/>
</dbReference>
<dbReference type="Gene3D" id="3.90.1200.10">
    <property type="match status" value="1"/>
</dbReference>
<dbReference type="PANTHER" id="PTHR40086">
    <property type="entry name" value="PHOSPHOTRANSFERASE YTMP-RELATED"/>
    <property type="match status" value="1"/>
</dbReference>
<proteinExistence type="predicted"/>
<sequence>MYHDSEEWRMTPLSGNTGQAYMGVSKDEKVFFKRNTSPFIAALAAEGITPKLKWTQRTYTGDILTAQEWEDGQRLRKEDMASSKVIDLIRSIHQNDSLLNLLKRANAQESSPKDLLQDYYQGLPISLQSHTYFNQIIATMTQMIDSDFFTIDYCICHGDLNHNNFLLTDEKHLYLVDWDNVKIADPLFDICYLLCHYFSPKDWMSWFELYQFPLSDSFQKRVKWYSLLACLNLIKEYYAEDRHYQVNETVVLLKNIYEH</sequence>
<dbReference type="RefSeq" id="WP_168427181.1">
    <property type="nucleotide sequence ID" value="NZ_FNCK01000006.1"/>
</dbReference>
<gene>
    <name evidence="2" type="ORF">SAMN05421791_10656</name>
</gene>
<dbReference type="Proteomes" id="UP000199708">
    <property type="component" value="Unassembled WGS sequence"/>
</dbReference>
<dbReference type="SUPFAM" id="SSF56112">
    <property type="entry name" value="Protein kinase-like (PK-like)"/>
    <property type="match status" value="1"/>
</dbReference>
<dbReference type="InterPro" id="IPR052077">
    <property type="entry name" value="CcrZ_PhaseVar_Mediator"/>
</dbReference>
<keyword evidence="2" id="KW-0808">Transferase</keyword>
<evidence type="ECO:0000313" key="2">
    <source>
        <dbReference type="EMBL" id="SDG35839.1"/>
    </source>
</evidence>
<dbReference type="EMBL" id="FNCK01000006">
    <property type="protein sequence ID" value="SDG35839.1"/>
    <property type="molecule type" value="Genomic_DNA"/>
</dbReference>
<dbReference type="InterPro" id="IPR002575">
    <property type="entry name" value="Aminoglycoside_PTrfase"/>
</dbReference>
<dbReference type="Pfam" id="PF01636">
    <property type="entry name" value="APH"/>
    <property type="match status" value="1"/>
</dbReference>
<dbReference type="STRING" id="120956.SAMN05421791_10656"/>
<keyword evidence="3" id="KW-1185">Reference proteome</keyword>
<accession>A0A1G7TME1</accession>
<dbReference type="AlphaFoldDB" id="A0A1G7TME1"/>
<feature type="domain" description="Aminoglycoside phosphotransferase" evidence="1">
    <location>
        <begin position="39"/>
        <end position="208"/>
    </location>
</feature>
<keyword evidence="2" id="KW-0418">Kinase</keyword>
<dbReference type="PANTHER" id="PTHR40086:SF1">
    <property type="entry name" value="CELL CYCLE REGULATOR CCRZ"/>
    <property type="match status" value="1"/>
</dbReference>
<evidence type="ECO:0000259" key="1">
    <source>
        <dbReference type="Pfam" id="PF01636"/>
    </source>
</evidence>